<feature type="domain" description="ATPase AAA-type core" evidence="2">
    <location>
        <begin position="256"/>
        <end position="356"/>
    </location>
</feature>
<evidence type="ECO:0000313" key="4">
    <source>
        <dbReference type="Proteomes" id="UP000035037"/>
    </source>
</evidence>
<reference evidence="3 4" key="2">
    <citation type="submission" date="2015-05" db="EMBL/GenBank/DDBJ databases">
        <title>Lifestyle Evolution in Cyanobacterial Symbionts of Sponges.</title>
        <authorList>
            <person name="Burgsdorf I."/>
            <person name="Slaby B.M."/>
            <person name="Handley K.M."/>
            <person name="Haber M."/>
            <person name="Blom J."/>
            <person name="Marshall C.W."/>
            <person name="Gilbert J.A."/>
            <person name="Hentschel U."/>
            <person name="Steindler L."/>
        </authorList>
    </citation>
    <scope>NUCLEOTIDE SEQUENCE [LARGE SCALE GENOMIC DNA]</scope>
    <source>
        <strain evidence="3">15L</strain>
    </source>
</reference>
<evidence type="ECO:0008006" key="5">
    <source>
        <dbReference type="Google" id="ProtNLM"/>
    </source>
</evidence>
<dbReference type="GO" id="GO:0005524">
    <property type="term" value="F:ATP binding"/>
    <property type="evidence" value="ECO:0007669"/>
    <property type="project" value="InterPro"/>
</dbReference>
<dbReference type="EMBL" id="JYFQ01000152">
    <property type="protein sequence ID" value="KKZ11147.1"/>
    <property type="molecule type" value="Genomic_DNA"/>
</dbReference>
<dbReference type="PIRSF" id="PIRSF029347">
    <property type="entry name" value="RecF"/>
    <property type="match status" value="1"/>
</dbReference>
<evidence type="ECO:0000313" key="3">
    <source>
        <dbReference type="EMBL" id="KKZ11147.1"/>
    </source>
</evidence>
<sequence length="436" mass="48344">MRPSFTVENFTVKNFKSYRQATLRLAPLTLLIGANGSGKSNLIEALRLLSWTAQGNTLGSISSAVQEKSGIRGTVQDLGFRGNDGAVSLMCHTTHDTWNSYAISLERHEGRLHLSDERLTGESQTVPLFEVKAAHWTEGSVQVACNNFARGGLKPQVTCNDQMPILHQLQSSVRFTNNQRWAQENIPQLLKQYQNLLSSSVFLDPQPSAMRNYSFKSERGLSGNGANLSGVLHNLCSQPETKDELLKFIKTLPEQDIKDITFIETERAEAMVKLTETFGDVESLYDATQLSDGTLRVLAIAAAVLSAPLDSLIAIEEADNGIHPSRAKQLLESLLHTAHQRNLRVLFSTHNPALLDSLPDDAVPHVVFCYRHGTDGASHLIRLEDIPNYPALIAQGTVGRLMTRGIIERFAKHGLEPEERKRQLRAWLAKLREPVA</sequence>
<dbReference type="Proteomes" id="UP000035037">
    <property type="component" value="Unassembled WGS sequence"/>
</dbReference>
<feature type="domain" description="Endonuclease GajA/Old nuclease/RecF-like AAA" evidence="1">
    <location>
        <begin position="7"/>
        <end position="53"/>
    </location>
</feature>
<proteinExistence type="predicted"/>
<dbReference type="CDD" id="cd00267">
    <property type="entry name" value="ABC_ATPase"/>
    <property type="match status" value="1"/>
</dbReference>
<dbReference type="Pfam" id="PF13175">
    <property type="entry name" value="AAA_15"/>
    <property type="match status" value="1"/>
</dbReference>
<dbReference type="PANTHER" id="PTHR40396">
    <property type="entry name" value="ATPASE-LIKE PROTEIN"/>
    <property type="match status" value="1"/>
</dbReference>
<comment type="caution">
    <text evidence="3">The sequence shown here is derived from an EMBL/GenBank/DDBJ whole genome shotgun (WGS) entry which is preliminary data.</text>
</comment>
<accession>A0A0G8ASZ5</accession>
<dbReference type="AlphaFoldDB" id="A0A0G8ASZ5"/>
<gene>
    <name evidence="3" type="ORF">TQ37_07705</name>
</gene>
<evidence type="ECO:0000259" key="1">
    <source>
        <dbReference type="Pfam" id="PF13175"/>
    </source>
</evidence>
<dbReference type="PATRIC" id="fig|1608419.3.peg.680"/>
<reference evidence="3 4" key="1">
    <citation type="submission" date="2015-02" db="EMBL/GenBank/DDBJ databases">
        <authorList>
            <person name="Slaby B."/>
            <person name="Hentschel U."/>
        </authorList>
    </citation>
    <scope>NUCLEOTIDE SEQUENCE [LARGE SCALE GENOMIC DNA]</scope>
    <source>
        <strain evidence="3">15L</strain>
    </source>
</reference>
<dbReference type="SUPFAM" id="SSF52540">
    <property type="entry name" value="P-loop containing nucleoside triphosphate hydrolases"/>
    <property type="match status" value="1"/>
</dbReference>
<name>A0A0G8ASZ5_9SYNE</name>
<dbReference type="InterPro" id="IPR041685">
    <property type="entry name" value="AAA_GajA/Old/RecF-like"/>
</dbReference>
<evidence type="ECO:0000259" key="2">
    <source>
        <dbReference type="Pfam" id="PF13304"/>
    </source>
</evidence>
<dbReference type="InterPro" id="IPR027417">
    <property type="entry name" value="P-loop_NTPase"/>
</dbReference>
<dbReference type="GO" id="GO:0016887">
    <property type="term" value="F:ATP hydrolysis activity"/>
    <property type="evidence" value="ECO:0007669"/>
    <property type="project" value="InterPro"/>
</dbReference>
<dbReference type="InterPro" id="IPR003959">
    <property type="entry name" value="ATPase_AAA_core"/>
</dbReference>
<dbReference type="InterPro" id="IPR014555">
    <property type="entry name" value="RecF-like"/>
</dbReference>
<dbReference type="Pfam" id="PF13304">
    <property type="entry name" value="AAA_21"/>
    <property type="match status" value="1"/>
</dbReference>
<dbReference type="PANTHER" id="PTHR40396:SF1">
    <property type="entry name" value="ATPASE AAA-TYPE CORE DOMAIN-CONTAINING PROTEIN"/>
    <property type="match status" value="1"/>
</dbReference>
<organism evidence="3 4">
    <name type="scientific">Candidatus Synechococcus spongiarum 15L</name>
    <dbReference type="NCBI Taxonomy" id="1608419"/>
    <lineage>
        <taxon>Bacteria</taxon>
        <taxon>Bacillati</taxon>
        <taxon>Cyanobacteriota</taxon>
        <taxon>Cyanophyceae</taxon>
        <taxon>Synechococcales</taxon>
        <taxon>Synechococcaceae</taxon>
        <taxon>Synechococcus</taxon>
    </lineage>
</organism>
<dbReference type="Gene3D" id="3.40.50.300">
    <property type="entry name" value="P-loop containing nucleotide triphosphate hydrolases"/>
    <property type="match status" value="2"/>
</dbReference>
<protein>
    <recommendedName>
        <fullName evidence="5">ATPase AAA-type core domain-containing protein</fullName>
    </recommendedName>
</protein>